<accession>A0ABS5S6U3</accession>
<gene>
    <name evidence="2" type="ORF">KIV10_12145</name>
</gene>
<proteinExistence type="predicted"/>
<evidence type="ECO:0000313" key="3">
    <source>
        <dbReference type="Proteomes" id="UP001297092"/>
    </source>
</evidence>
<sequence>MKDYKYKLLTRGIIYDAIGMVTMVIPFIGPFLDIIWAPIAAKEMSKMYDGYKGKIASVLVFLEEILPFTDVIPTFTLMWLYTYVWRKQPEPKAIKIKVNE</sequence>
<evidence type="ECO:0008006" key="4">
    <source>
        <dbReference type="Google" id="ProtNLM"/>
    </source>
</evidence>
<dbReference type="EMBL" id="JAHCTB010000005">
    <property type="protein sequence ID" value="MBT0608936.1"/>
    <property type="molecule type" value="Genomic_DNA"/>
</dbReference>
<name>A0ABS5S6U3_9FLAO</name>
<keyword evidence="3" id="KW-1185">Reference proteome</keyword>
<evidence type="ECO:0000256" key="1">
    <source>
        <dbReference type="SAM" id="Phobius"/>
    </source>
</evidence>
<evidence type="ECO:0000313" key="2">
    <source>
        <dbReference type="EMBL" id="MBT0608936.1"/>
    </source>
</evidence>
<feature type="transmembrane region" description="Helical" evidence="1">
    <location>
        <begin position="65"/>
        <end position="85"/>
    </location>
</feature>
<comment type="caution">
    <text evidence="2">The sequence shown here is derived from an EMBL/GenBank/DDBJ whole genome shotgun (WGS) entry which is preliminary data.</text>
</comment>
<keyword evidence="1" id="KW-0472">Membrane</keyword>
<keyword evidence="1" id="KW-1133">Transmembrane helix</keyword>
<dbReference type="RefSeq" id="WP_214114129.1">
    <property type="nucleotide sequence ID" value="NZ_JAHCTB010000005.1"/>
</dbReference>
<dbReference type="Proteomes" id="UP001297092">
    <property type="component" value="Unassembled WGS sequence"/>
</dbReference>
<keyword evidence="1" id="KW-0812">Transmembrane</keyword>
<protein>
    <recommendedName>
        <fullName evidence="4">DUF4112 domain-containing protein</fullName>
    </recommendedName>
</protein>
<reference evidence="2 3" key="1">
    <citation type="submission" date="2021-05" db="EMBL/GenBank/DDBJ databases">
        <title>Aequorivita echinoideorum JCM 30378 genome.</title>
        <authorList>
            <person name="Zhang H."/>
            <person name="Li C."/>
        </authorList>
    </citation>
    <scope>NUCLEOTIDE SEQUENCE [LARGE SCALE GENOMIC DNA]</scope>
    <source>
        <strain evidence="2 3">JCM30378</strain>
    </source>
</reference>
<feature type="transmembrane region" description="Helical" evidence="1">
    <location>
        <begin position="12"/>
        <end position="39"/>
    </location>
</feature>
<organism evidence="2 3">
    <name type="scientific">Aequorivita echinoideorum</name>
    <dbReference type="NCBI Taxonomy" id="1549647"/>
    <lineage>
        <taxon>Bacteria</taxon>
        <taxon>Pseudomonadati</taxon>
        <taxon>Bacteroidota</taxon>
        <taxon>Flavobacteriia</taxon>
        <taxon>Flavobacteriales</taxon>
        <taxon>Flavobacteriaceae</taxon>
        <taxon>Aequorivita</taxon>
    </lineage>
</organism>